<evidence type="ECO:0000313" key="3">
    <source>
        <dbReference type="Proteomes" id="UP001203207"/>
    </source>
</evidence>
<evidence type="ECO:0000259" key="1">
    <source>
        <dbReference type="Pfam" id="PF14947"/>
    </source>
</evidence>
<dbReference type="InterPro" id="IPR036390">
    <property type="entry name" value="WH_DNA-bd_sf"/>
</dbReference>
<dbReference type="InterPro" id="IPR036388">
    <property type="entry name" value="WH-like_DNA-bd_sf"/>
</dbReference>
<dbReference type="Pfam" id="PF14947">
    <property type="entry name" value="HTH_45"/>
    <property type="match status" value="1"/>
</dbReference>
<name>A0AAE3K9U7_9EURY</name>
<protein>
    <submittedName>
        <fullName evidence="2">MarR family transcriptional regulator</fullName>
    </submittedName>
</protein>
<dbReference type="EMBL" id="JAKRVX010000010">
    <property type="protein sequence ID" value="MCL9818383.1"/>
    <property type="molecule type" value="Genomic_DNA"/>
</dbReference>
<reference evidence="2" key="2">
    <citation type="submission" date="2022-02" db="EMBL/GenBank/DDBJ databases">
        <authorList>
            <person name="Elcheninov A.G."/>
            <person name="Sorokin D.Y."/>
            <person name="Kublanov I.V."/>
        </authorList>
    </citation>
    <scope>NUCLEOTIDE SEQUENCE</scope>
    <source>
        <strain evidence="2">AArc-St2</strain>
        <plasmid evidence="2">pAArc-St2</plasmid>
    </source>
</reference>
<keyword evidence="2" id="KW-0614">Plasmid</keyword>
<evidence type="ECO:0000313" key="2">
    <source>
        <dbReference type="EMBL" id="MCL9818383.1"/>
    </source>
</evidence>
<dbReference type="InterPro" id="IPR038723">
    <property type="entry name" value="ArnR1-like_HTH"/>
</dbReference>
<dbReference type="SUPFAM" id="SSF46785">
    <property type="entry name" value="Winged helix' DNA-binding domain"/>
    <property type="match status" value="1"/>
</dbReference>
<accession>A0AAE3K9U7</accession>
<comment type="caution">
    <text evidence="2">The sequence shown here is derived from an EMBL/GenBank/DDBJ whole genome shotgun (WGS) entry which is preliminary data.</text>
</comment>
<keyword evidence="3" id="KW-1185">Reference proteome</keyword>
<sequence length="79" mass="8983">MTQGDDRILETLESSGLVLSPSVIAYNTDYTRNYINKRMRKLLNKGLVERHTEGLYSITDKGRAYLKGEIDASELEDSE</sequence>
<dbReference type="AlphaFoldDB" id="A0AAE3K9U7"/>
<gene>
    <name evidence="2" type="ORF">AArcSt2_15680</name>
</gene>
<dbReference type="Proteomes" id="UP001203207">
    <property type="component" value="Unassembled WGS sequence"/>
</dbReference>
<organism evidence="2 3">
    <name type="scientific">Natronocalculus amylovorans</name>
    <dbReference type="NCBI Taxonomy" id="2917812"/>
    <lineage>
        <taxon>Archaea</taxon>
        <taxon>Methanobacteriati</taxon>
        <taxon>Methanobacteriota</taxon>
        <taxon>Stenosarchaea group</taxon>
        <taxon>Halobacteria</taxon>
        <taxon>Halobacteriales</taxon>
        <taxon>Haloferacaceae</taxon>
        <taxon>Natronocalculus</taxon>
    </lineage>
</organism>
<dbReference type="Gene3D" id="1.10.10.10">
    <property type="entry name" value="Winged helix-like DNA-binding domain superfamily/Winged helix DNA-binding domain"/>
    <property type="match status" value="1"/>
</dbReference>
<feature type="domain" description="ArnR1-like winged helix-turn-helix" evidence="1">
    <location>
        <begin position="8"/>
        <end position="67"/>
    </location>
</feature>
<reference evidence="2" key="1">
    <citation type="journal article" date="2022" name="Syst. Appl. Microbiol.">
        <title>Natronocalculus amylovorans gen. nov., sp. nov., and Natranaeroarchaeum aerophilus sp. nov., dominant culturable amylolytic natronoarchaea from hypersaline soda lakes in southwestern Siberia.</title>
        <authorList>
            <person name="Sorokin D.Y."/>
            <person name="Elcheninov A.G."/>
            <person name="Khizhniak T.V."/>
            <person name="Koenen M."/>
            <person name="Bale N.J."/>
            <person name="Damste J.S.S."/>
            <person name="Kublanov I.V."/>
        </authorList>
    </citation>
    <scope>NUCLEOTIDE SEQUENCE</scope>
    <source>
        <strain evidence="2">AArc-St2</strain>
    </source>
</reference>
<geneLocation type="plasmid" evidence="2">
    <name>pAArc-St2</name>
</geneLocation>
<proteinExistence type="predicted"/>